<evidence type="ECO:0000259" key="8">
    <source>
        <dbReference type="PROSITE" id="PS50162"/>
    </source>
</evidence>
<dbReference type="Proteomes" id="UP001153620">
    <property type="component" value="Chromosome 1"/>
</dbReference>
<keyword evidence="4" id="KW-0067">ATP-binding</keyword>
<dbReference type="Pfam" id="PF08423">
    <property type="entry name" value="Rad51"/>
    <property type="match status" value="1"/>
</dbReference>
<comment type="subcellular location">
    <subcellularLocation>
        <location evidence="1">Nucleus</location>
    </subcellularLocation>
</comment>
<reference evidence="9" key="2">
    <citation type="submission" date="2022-10" db="EMBL/GenBank/DDBJ databases">
        <authorList>
            <consortium name="ENA_rothamsted_submissions"/>
            <consortium name="culmorum"/>
            <person name="King R."/>
        </authorList>
    </citation>
    <scope>NUCLEOTIDE SEQUENCE</scope>
</reference>
<keyword evidence="3" id="KW-0227">DNA damage</keyword>
<dbReference type="InterPro" id="IPR027417">
    <property type="entry name" value="P-loop_NTPase"/>
</dbReference>
<dbReference type="InterPro" id="IPR013632">
    <property type="entry name" value="Rad51_C"/>
</dbReference>
<dbReference type="EMBL" id="OU895877">
    <property type="protein sequence ID" value="CAG9800108.1"/>
    <property type="molecule type" value="Genomic_DNA"/>
</dbReference>
<sequence length="302" mass="34304">MIVVLTVAQIKEMIKNFFYIPTGSLKLDEILQGGIRSTALHELSGMSGSGKTQMCFELMFNAITSTQGFLNSSSAVYIGSKKSFFPERIKQFVNRHAKEKGTEFDPDSLLKKIMFKQVNDYEELAFAVHFLNSLIISRKNHRNIRLIIIDTFSAHFRDLKGYEKGSLSYELTSILGGLAQDFNIAVVLACDMTPVLYKTEGTNEKKFIMETALGDLFAARMSQRIELEKIDDDVIIVKVWKNCAGRGNLTTIKIDQESGIIDVPNTLKRKSEEEFHRERAAKKLMKITKNEQEQILAENERN</sequence>
<dbReference type="PROSITE" id="PS50162">
    <property type="entry name" value="RECA_2"/>
    <property type="match status" value="1"/>
</dbReference>
<dbReference type="GO" id="GO:0005657">
    <property type="term" value="C:replication fork"/>
    <property type="evidence" value="ECO:0007669"/>
    <property type="project" value="TreeGrafter"/>
</dbReference>
<dbReference type="GO" id="GO:0000400">
    <property type="term" value="F:four-way junction DNA binding"/>
    <property type="evidence" value="ECO:0007669"/>
    <property type="project" value="TreeGrafter"/>
</dbReference>
<protein>
    <recommendedName>
        <fullName evidence="7">DNA repair protein RAD51 homolog 3</fullName>
    </recommendedName>
</protein>
<dbReference type="SUPFAM" id="SSF52540">
    <property type="entry name" value="P-loop containing nucleoside triphosphate hydrolases"/>
    <property type="match status" value="1"/>
</dbReference>
<keyword evidence="10" id="KW-1185">Reference proteome</keyword>
<evidence type="ECO:0000256" key="1">
    <source>
        <dbReference type="ARBA" id="ARBA00004123"/>
    </source>
</evidence>
<feature type="domain" description="RecA family profile 1" evidence="8">
    <location>
        <begin position="16"/>
        <end position="192"/>
    </location>
</feature>
<dbReference type="InterPro" id="IPR020588">
    <property type="entry name" value="RecA_ATP-bd"/>
</dbReference>
<keyword evidence="5" id="KW-0234">DNA repair</keyword>
<evidence type="ECO:0000256" key="7">
    <source>
        <dbReference type="ARBA" id="ARBA00040674"/>
    </source>
</evidence>
<evidence type="ECO:0000313" key="10">
    <source>
        <dbReference type="Proteomes" id="UP001153620"/>
    </source>
</evidence>
<dbReference type="GO" id="GO:0140664">
    <property type="term" value="F:ATP-dependent DNA damage sensor activity"/>
    <property type="evidence" value="ECO:0007669"/>
    <property type="project" value="InterPro"/>
</dbReference>
<reference evidence="9" key="1">
    <citation type="submission" date="2022-01" db="EMBL/GenBank/DDBJ databases">
        <authorList>
            <person name="King R."/>
        </authorList>
    </citation>
    <scope>NUCLEOTIDE SEQUENCE</scope>
</reference>
<accession>A0A9N9RN13</accession>
<evidence type="ECO:0000313" key="9">
    <source>
        <dbReference type="EMBL" id="CAG9800108.1"/>
    </source>
</evidence>
<name>A0A9N9RN13_9DIPT</name>
<dbReference type="PANTHER" id="PTHR46239:SF1">
    <property type="entry name" value="DNA REPAIR PROTEIN RAD51 HOMOLOG 3"/>
    <property type="match status" value="1"/>
</dbReference>
<keyword evidence="2" id="KW-0547">Nucleotide-binding</keyword>
<dbReference type="GO" id="GO:0033065">
    <property type="term" value="C:Rad51C-XRCC3 complex"/>
    <property type="evidence" value="ECO:0007669"/>
    <property type="project" value="TreeGrafter"/>
</dbReference>
<dbReference type="GO" id="GO:0033063">
    <property type="term" value="C:Rad51B-Rad51C-Rad51D-XRCC2 complex"/>
    <property type="evidence" value="ECO:0007669"/>
    <property type="project" value="TreeGrafter"/>
</dbReference>
<dbReference type="GO" id="GO:0000707">
    <property type="term" value="P:meiotic DNA recombinase assembly"/>
    <property type="evidence" value="ECO:0007669"/>
    <property type="project" value="TreeGrafter"/>
</dbReference>
<dbReference type="GO" id="GO:0005524">
    <property type="term" value="F:ATP binding"/>
    <property type="evidence" value="ECO:0007669"/>
    <property type="project" value="UniProtKB-KW"/>
</dbReference>
<dbReference type="OrthoDB" id="5957327at2759"/>
<dbReference type="AlphaFoldDB" id="A0A9N9RN13"/>
<evidence type="ECO:0000256" key="3">
    <source>
        <dbReference type="ARBA" id="ARBA00022763"/>
    </source>
</evidence>
<gene>
    <name evidence="9" type="ORF">CHIRRI_LOCUS3059</name>
</gene>
<evidence type="ECO:0000256" key="6">
    <source>
        <dbReference type="ARBA" id="ARBA00023242"/>
    </source>
</evidence>
<evidence type="ECO:0000256" key="2">
    <source>
        <dbReference type="ARBA" id="ARBA00022741"/>
    </source>
</evidence>
<organism evidence="9 10">
    <name type="scientific">Chironomus riparius</name>
    <dbReference type="NCBI Taxonomy" id="315576"/>
    <lineage>
        <taxon>Eukaryota</taxon>
        <taxon>Metazoa</taxon>
        <taxon>Ecdysozoa</taxon>
        <taxon>Arthropoda</taxon>
        <taxon>Hexapoda</taxon>
        <taxon>Insecta</taxon>
        <taxon>Pterygota</taxon>
        <taxon>Neoptera</taxon>
        <taxon>Endopterygota</taxon>
        <taxon>Diptera</taxon>
        <taxon>Nematocera</taxon>
        <taxon>Chironomoidea</taxon>
        <taxon>Chironomidae</taxon>
        <taxon>Chironominae</taxon>
        <taxon>Chironomus</taxon>
    </lineage>
</organism>
<dbReference type="PANTHER" id="PTHR46239">
    <property type="entry name" value="DNA REPAIR PROTEIN RAD51 HOMOLOG 3 RAD51C"/>
    <property type="match status" value="1"/>
</dbReference>
<dbReference type="GO" id="GO:0008821">
    <property type="term" value="F:crossover junction DNA endonuclease activity"/>
    <property type="evidence" value="ECO:0007669"/>
    <property type="project" value="TreeGrafter"/>
</dbReference>
<dbReference type="Gene3D" id="3.40.50.300">
    <property type="entry name" value="P-loop containing nucleotide triphosphate hydrolases"/>
    <property type="match status" value="1"/>
</dbReference>
<evidence type="ECO:0000256" key="5">
    <source>
        <dbReference type="ARBA" id="ARBA00023204"/>
    </source>
</evidence>
<keyword evidence="6" id="KW-0539">Nucleus</keyword>
<dbReference type="GO" id="GO:0007131">
    <property type="term" value="P:reciprocal meiotic recombination"/>
    <property type="evidence" value="ECO:0007669"/>
    <property type="project" value="TreeGrafter"/>
</dbReference>
<proteinExistence type="predicted"/>
<evidence type="ECO:0000256" key="4">
    <source>
        <dbReference type="ARBA" id="ARBA00022840"/>
    </source>
</evidence>
<dbReference type="InterPro" id="IPR052093">
    <property type="entry name" value="HR_Repair_Mediator"/>
</dbReference>